<proteinExistence type="predicted"/>
<dbReference type="Pfam" id="PF01381">
    <property type="entry name" value="HTH_3"/>
    <property type="match status" value="1"/>
</dbReference>
<dbReference type="InterPro" id="IPR001387">
    <property type="entry name" value="Cro/C1-type_HTH"/>
</dbReference>
<organism evidence="3 4">
    <name type="scientific">Candidatus Schekmanbacteria bacterium RBG_13_48_7</name>
    <dbReference type="NCBI Taxonomy" id="1817878"/>
    <lineage>
        <taxon>Bacteria</taxon>
        <taxon>Candidatus Schekmaniibacteriota</taxon>
    </lineage>
</organism>
<gene>
    <name evidence="3" type="ORF">A2161_18760</name>
</gene>
<dbReference type="EMBL" id="MGDD01000087">
    <property type="protein sequence ID" value="OGL47299.1"/>
    <property type="molecule type" value="Genomic_DNA"/>
</dbReference>
<evidence type="ECO:0000313" key="3">
    <source>
        <dbReference type="EMBL" id="OGL47299.1"/>
    </source>
</evidence>
<sequence length="76" mass="8676">MNDEHIKTPKMGDIIKKEFLDSLGISAYRLAKEINVSTSSILDLIHNKRKISVEMSLCLSKFFGNSHVSSNTWEMF</sequence>
<keyword evidence="1" id="KW-0238">DNA-binding</keyword>
<dbReference type="InterPro" id="IPR013430">
    <property type="entry name" value="Toxin_antidote_HigA"/>
</dbReference>
<evidence type="ECO:0000256" key="1">
    <source>
        <dbReference type="ARBA" id="ARBA00023125"/>
    </source>
</evidence>
<accession>A0A1F7S0K8</accession>
<dbReference type="PANTHER" id="PTHR36924">
    <property type="entry name" value="ANTITOXIN HIGA-1"/>
    <property type="match status" value="1"/>
</dbReference>
<feature type="domain" description="HTH cro/C1-type" evidence="2">
    <location>
        <begin position="17"/>
        <end position="66"/>
    </location>
</feature>
<dbReference type="AlphaFoldDB" id="A0A1F7S0K8"/>
<dbReference type="NCBIfam" id="TIGR02607">
    <property type="entry name" value="antidote_HigA"/>
    <property type="match status" value="1"/>
</dbReference>
<name>A0A1F7S0K8_9BACT</name>
<dbReference type="Proteomes" id="UP000179266">
    <property type="component" value="Unassembled WGS sequence"/>
</dbReference>
<dbReference type="CDD" id="cd00093">
    <property type="entry name" value="HTH_XRE"/>
    <property type="match status" value="1"/>
</dbReference>
<dbReference type="GO" id="GO:0003677">
    <property type="term" value="F:DNA binding"/>
    <property type="evidence" value="ECO:0007669"/>
    <property type="project" value="UniProtKB-KW"/>
</dbReference>
<dbReference type="PANTHER" id="PTHR36924:SF1">
    <property type="entry name" value="ANTITOXIN HIGA-1"/>
    <property type="match status" value="1"/>
</dbReference>
<evidence type="ECO:0000313" key="4">
    <source>
        <dbReference type="Proteomes" id="UP000179266"/>
    </source>
</evidence>
<dbReference type="SUPFAM" id="SSF47413">
    <property type="entry name" value="lambda repressor-like DNA-binding domains"/>
    <property type="match status" value="1"/>
</dbReference>
<comment type="caution">
    <text evidence="3">The sequence shown here is derived from an EMBL/GenBank/DDBJ whole genome shotgun (WGS) entry which is preliminary data.</text>
</comment>
<protein>
    <submittedName>
        <fullName evidence="3">Addiction module antidote protein, HigA family</fullName>
    </submittedName>
</protein>
<evidence type="ECO:0000259" key="2">
    <source>
        <dbReference type="Pfam" id="PF01381"/>
    </source>
</evidence>
<dbReference type="InterPro" id="IPR010982">
    <property type="entry name" value="Lambda_DNA-bd_dom_sf"/>
</dbReference>
<reference evidence="3 4" key="1">
    <citation type="journal article" date="2016" name="Nat. Commun.">
        <title>Thousands of microbial genomes shed light on interconnected biogeochemical processes in an aquifer system.</title>
        <authorList>
            <person name="Anantharaman K."/>
            <person name="Brown C.T."/>
            <person name="Hug L.A."/>
            <person name="Sharon I."/>
            <person name="Castelle C.J."/>
            <person name="Probst A.J."/>
            <person name="Thomas B.C."/>
            <person name="Singh A."/>
            <person name="Wilkins M.J."/>
            <person name="Karaoz U."/>
            <person name="Brodie E.L."/>
            <person name="Williams K.H."/>
            <person name="Hubbard S.S."/>
            <person name="Banfield J.F."/>
        </authorList>
    </citation>
    <scope>NUCLEOTIDE SEQUENCE [LARGE SCALE GENOMIC DNA]</scope>
</reference>
<dbReference type="Gene3D" id="1.10.260.40">
    <property type="entry name" value="lambda repressor-like DNA-binding domains"/>
    <property type="match status" value="1"/>
</dbReference>